<proteinExistence type="evidence at transcript level"/>
<dbReference type="EMBL" id="BT037872">
    <property type="protein sequence ID" value="ACF82877.1"/>
    <property type="molecule type" value="mRNA"/>
</dbReference>
<protein>
    <submittedName>
        <fullName evidence="1">Uncharacterized protein</fullName>
    </submittedName>
</protein>
<dbReference type="AlphaFoldDB" id="B4FL84"/>
<evidence type="ECO:0000313" key="1">
    <source>
        <dbReference type="EMBL" id="ACF82877.1"/>
    </source>
</evidence>
<reference evidence="1" key="1">
    <citation type="journal article" date="2009" name="PLoS Genet.">
        <title>Sequencing, mapping, and analysis of 27,455 maize full-length cDNAs.</title>
        <authorList>
            <person name="Soderlund C."/>
            <person name="Descour A."/>
            <person name="Kudrna D."/>
            <person name="Bomhoff M."/>
            <person name="Boyd L."/>
            <person name="Currie J."/>
            <person name="Angelova A."/>
            <person name="Collura K."/>
            <person name="Wissotski M."/>
            <person name="Ashley E."/>
            <person name="Morrow D."/>
            <person name="Fernandes J."/>
            <person name="Walbot V."/>
            <person name="Yu Y."/>
        </authorList>
    </citation>
    <scope>NUCLEOTIDE SEQUENCE</scope>
    <source>
        <strain evidence="1">B73</strain>
    </source>
</reference>
<accession>B4FL84</accession>
<name>B4FL84_MAIZE</name>
<sequence length="46" mass="5613">MVLLLGMRNVSPLCKMREVQNHKTLITQIWHHLVFVEQIWHYRTLV</sequence>
<organism evidence="1">
    <name type="scientific">Zea mays</name>
    <name type="common">Maize</name>
    <dbReference type="NCBI Taxonomy" id="4577"/>
    <lineage>
        <taxon>Eukaryota</taxon>
        <taxon>Viridiplantae</taxon>
        <taxon>Streptophyta</taxon>
        <taxon>Embryophyta</taxon>
        <taxon>Tracheophyta</taxon>
        <taxon>Spermatophyta</taxon>
        <taxon>Magnoliopsida</taxon>
        <taxon>Liliopsida</taxon>
        <taxon>Poales</taxon>
        <taxon>Poaceae</taxon>
        <taxon>PACMAD clade</taxon>
        <taxon>Panicoideae</taxon>
        <taxon>Andropogonodae</taxon>
        <taxon>Andropogoneae</taxon>
        <taxon>Tripsacinae</taxon>
        <taxon>Zea</taxon>
    </lineage>
</organism>